<sequence>MAMAAYQLGWAAQAEVARDEGGSQCATSARQLTVWEQPQIPSPLFLPFLPATDTFTACSCPALRSKLRRWCSDATLTPSPQWGCATHSATSRNLAHWQPPTHCVVEGTTEFPSPSHLCTAIFYIPVDHASPQEIFEGGSRCVVCPGGKKNTKRVQQEAHHQYAPRSKRLTEQPTDRLALGTTGAVYYTAPWQWRRIEIEIALTSPAPVDMTDPTWPLAFGLLPYR</sequence>
<dbReference type="Proteomes" id="UP001239213">
    <property type="component" value="Unassembled WGS sequence"/>
</dbReference>
<proteinExistence type="predicted"/>
<evidence type="ECO:0000313" key="1">
    <source>
        <dbReference type="EMBL" id="KAK1480093.1"/>
    </source>
</evidence>
<accession>A0AAI9Y758</accession>
<protein>
    <submittedName>
        <fullName evidence="1">Uncharacterized protein</fullName>
    </submittedName>
</protein>
<name>A0AAI9Y758_9PEZI</name>
<dbReference type="EMBL" id="MPDP01000112">
    <property type="protein sequence ID" value="KAK1480093.1"/>
    <property type="molecule type" value="Genomic_DNA"/>
</dbReference>
<evidence type="ECO:0000313" key="2">
    <source>
        <dbReference type="Proteomes" id="UP001239213"/>
    </source>
</evidence>
<keyword evidence="2" id="KW-1185">Reference proteome</keyword>
<dbReference type="AlphaFoldDB" id="A0AAI9Y758"/>
<organism evidence="1 2">
    <name type="scientific">Colletotrichum cuscutae</name>
    <dbReference type="NCBI Taxonomy" id="1209917"/>
    <lineage>
        <taxon>Eukaryota</taxon>
        <taxon>Fungi</taxon>
        <taxon>Dikarya</taxon>
        <taxon>Ascomycota</taxon>
        <taxon>Pezizomycotina</taxon>
        <taxon>Sordariomycetes</taxon>
        <taxon>Hypocreomycetidae</taxon>
        <taxon>Glomerellales</taxon>
        <taxon>Glomerellaceae</taxon>
        <taxon>Colletotrichum</taxon>
        <taxon>Colletotrichum acutatum species complex</taxon>
    </lineage>
</organism>
<gene>
    <name evidence="1" type="ORF">CCUS01_00649</name>
</gene>
<comment type="caution">
    <text evidence="1">The sequence shown here is derived from an EMBL/GenBank/DDBJ whole genome shotgun (WGS) entry which is preliminary data.</text>
</comment>
<reference evidence="1" key="1">
    <citation type="submission" date="2016-11" db="EMBL/GenBank/DDBJ databases">
        <title>The genome sequence of Colletotrichum cuscutae.</title>
        <authorList>
            <person name="Baroncelli R."/>
        </authorList>
    </citation>
    <scope>NUCLEOTIDE SEQUENCE</scope>
    <source>
        <strain evidence="1">IMI 304802</strain>
    </source>
</reference>